<keyword evidence="2" id="KW-1185">Reference proteome</keyword>
<organism evidence="1 2">
    <name type="scientific">Sphenostylis stenocarpa</name>
    <dbReference type="NCBI Taxonomy" id="92480"/>
    <lineage>
        <taxon>Eukaryota</taxon>
        <taxon>Viridiplantae</taxon>
        <taxon>Streptophyta</taxon>
        <taxon>Embryophyta</taxon>
        <taxon>Tracheophyta</taxon>
        <taxon>Spermatophyta</taxon>
        <taxon>Magnoliopsida</taxon>
        <taxon>eudicotyledons</taxon>
        <taxon>Gunneridae</taxon>
        <taxon>Pentapetalae</taxon>
        <taxon>rosids</taxon>
        <taxon>fabids</taxon>
        <taxon>Fabales</taxon>
        <taxon>Fabaceae</taxon>
        <taxon>Papilionoideae</taxon>
        <taxon>50 kb inversion clade</taxon>
        <taxon>NPAAA clade</taxon>
        <taxon>indigoferoid/millettioid clade</taxon>
        <taxon>Phaseoleae</taxon>
        <taxon>Sphenostylis</taxon>
    </lineage>
</organism>
<accession>A0AA86W240</accession>
<proteinExistence type="predicted"/>
<dbReference type="Proteomes" id="UP001189624">
    <property type="component" value="Chromosome 10"/>
</dbReference>
<dbReference type="EMBL" id="OY731407">
    <property type="protein sequence ID" value="CAJ1977085.1"/>
    <property type="molecule type" value="Genomic_DNA"/>
</dbReference>
<protein>
    <submittedName>
        <fullName evidence="1">Uncharacterized protein</fullName>
    </submittedName>
</protein>
<evidence type="ECO:0000313" key="1">
    <source>
        <dbReference type="EMBL" id="CAJ1977085.1"/>
    </source>
</evidence>
<dbReference type="Gramene" id="rna-AYBTSS11_LOCUS29231">
    <property type="protein sequence ID" value="CAJ1977085.1"/>
    <property type="gene ID" value="gene-AYBTSS11_LOCUS29231"/>
</dbReference>
<sequence length="60" mass="7058">MTCGGKIHTPSPTYVRLTINEKHKKEMDNKVSFSSQKLLRKMSIRLTTYIRHVRHRPCGF</sequence>
<reference evidence="1" key="1">
    <citation type="submission" date="2023-10" db="EMBL/GenBank/DDBJ databases">
        <authorList>
            <person name="Domelevo Entfellner J.-B."/>
        </authorList>
    </citation>
    <scope>NUCLEOTIDE SEQUENCE</scope>
</reference>
<dbReference type="AlphaFoldDB" id="A0AA86W240"/>
<evidence type="ECO:0000313" key="2">
    <source>
        <dbReference type="Proteomes" id="UP001189624"/>
    </source>
</evidence>
<name>A0AA86W240_9FABA</name>
<gene>
    <name evidence="1" type="ORF">AYBTSS11_LOCUS29231</name>
</gene>